<dbReference type="InterPro" id="IPR009829">
    <property type="entry name" value="SKA1"/>
</dbReference>
<feature type="coiled-coil region" evidence="5">
    <location>
        <begin position="49"/>
        <end position="86"/>
    </location>
</feature>
<dbReference type="GO" id="GO:0008017">
    <property type="term" value="F:microtubule binding"/>
    <property type="evidence" value="ECO:0007669"/>
    <property type="project" value="InterPro"/>
</dbReference>
<sequence>MSGEAVSAAVLVESVEDLELLVATKVDALRLALQIRDVDADDKWLVRMLHSVESELQEAEAFVQDMQQLQRQRNQIALEVQAVMAQITRNNESLQHMLENLPRHLPGKQPPLAASMQASGDPHFAGAQGGVQATAVAPLQPAQPPKKERPAPPPIPAIKILTVSEFEAVPAYLKGRMAYEQVNGTVHEINCALASKYTLLRQPKRSLGEAAVKRHRVYREQETPHTKGHSFFVDDDLRENSKLRVDKRLFNLLGVLRHCQRLREVRGGGLTRYVVL</sequence>
<evidence type="ECO:0000313" key="7">
    <source>
        <dbReference type="Proteomes" id="UP001318040"/>
    </source>
</evidence>
<dbReference type="GO" id="GO:0007059">
    <property type="term" value="P:chromosome segregation"/>
    <property type="evidence" value="ECO:0007669"/>
    <property type="project" value="InterPro"/>
</dbReference>
<protein>
    <recommendedName>
        <fullName evidence="3">SKA complex subunit 1</fullName>
    </recommendedName>
    <alternativeName>
        <fullName evidence="4">Spindle and kinetochore-associated protein 1</fullName>
    </alternativeName>
</protein>
<dbReference type="PANTHER" id="PTHR28573">
    <property type="entry name" value="SPINDLE AND KINETOCHORE-ASSOCIATED PROTEIN 1"/>
    <property type="match status" value="1"/>
</dbReference>
<feature type="region of interest" description="Disordered" evidence="6">
    <location>
        <begin position="102"/>
        <end position="127"/>
    </location>
</feature>
<evidence type="ECO:0000256" key="4">
    <source>
        <dbReference type="ARBA" id="ARBA00047202"/>
    </source>
</evidence>
<dbReference type="Proteomes" id="UP001318040">
    <property type="component" value="Chromosome 52"/>
</dbReference>
<dbReference type="RefSeq" id="XP_032829933.1">
    <property type="nucleotide sequence ID" value="XM_032974042.1"/>
</dbReference>
<gene>
    <name evidence="8" type="primary">SKA1</name>
</gene>
<reference evidence="8" key="1">
    <citation type="submission" date="2025-08" db="UniProtKB">
        <authorList>
            <consortium name="RefSeq"/>
        </authorList>
    </citation>
    <scope>IDENTIFICATION</scope>
    <source>
        <tissue evidence="8">Sperm</tissue>
    </source>
</reference>
<dbReference type="GO" id="GO:0000940">
    <property type="term" value="C:outer kinetochore"/>
    <property type="evidence" value="ECO:0007669"/>
    <property type="project" value="TreeGrafter"/>
</dbReference>
<dbReference type="FunFam" id="1.10.10.1890:FF:000002">
    <property type="entry name" value="Spindle and kinetochore-associated protein 1"/>
    <property type="match status" value="1"/>
</dbReference>
<dbReference type="GO" id="GO:0000278">
    <property type="term" value="P:mitotic cell cycle"/>
    <property type="evidence" value="ECO:0007669"/>
    <property type="project" value="TreeGrafter"/>
</dbReference>
<dbReference type="Gene3D" id="1.10.10.1890">
    <property type="entry name" value="Ska1 microtubule binding domain-like"/>
    <property type="match status" value="1"/>
</dbReference>
<dbReference type="GO" id="GO:0031110">
    <property type="term" value="P:regulation of microtubule polymerization or depolymerization"/>
    <property type="evidence" value="ECO:0007669"/>
    <property type="project" value="TreeGrafter"/>
</dbReference>
<dbReference type="KEGG" id="pmrn:116953650"/>
<evidence type="ECO:0000256" key="5">
    <source>
        <dbReference type="SAM" id="Coils"/>
    </source>
</evidence>
<evidence type="ECO:0000256" key="6">
    <source>
        <dbReference type="SAM" id="MobiDB-lite"/>
    </source>
</evidence>
<dbReference type="GeneID" id="116953650"/>
<evidence type="ECO:0000256" key="3">
    <source>
        <dbReference type="ARBA" id="ARBA00047182"/>
    </source>
</evidence>
<dbReference type="InterPro" id="IPR042031">
    <property type="entry name" value="SKA1_MBD_sf"/>
</dbReference>
<organism evidence="7 8">
    <name type="scientific">Petromyzon marinus</name>
    <name type="common">Sea lamprey</name>
    <dbReference type="NCBI Taxonomy" id="7757"/>
    <lineage>
        <taxon>Eukaryota</taxon>
        <taxon>Metazoa</taxon>
        <taxon>Chordata</taxon>
        <taxon>Craniata</taxon>
        <taxon>Vertebrata</taxon>
        <taxon>Cyclostomata</taxon>
        <taxon>Hyperoartia</taxon>
        <taxon>Petromyzontiformes</taxon>
        <taxon>Petromyzontidae</taxon>
        <taxon>Petromyzon</taxon>
    </lineage>
</organism>
<evidence type="ECO:0000256" key="1">
    <source>
        <dbReference type="ARBA" id="ARBA00006836"/>
    </source>
</evidence>
<dbReference type="CTD" id="220134"/>
<evidence type="ECO:0000313" key="8">
    <source>
        <dbReference type="RefSeq" id="XP_032829933.1"/>
    </source>
</evidence>
<dbReference type="GO" id="GO:0051301">
    <property type="term" value="P:cell division"/>
    <property type="evidence" value="ECO:0007669"/>
    <property type="project" value="InterPro"/>
</dbReference>
<comment type="similarity">
    <text evidence="1">Belongs to the SKA1 family.</text>
</comment>
<dbReference type="GO" id="GO:0005876">
    <property type="term" value="C:spindle microtubule"/>
    <property type="evidence" value="ECO:0007669"/>
    <property type="project" value="TreeGrafter"/>
</dbReference>
<dbReference type="GO" id="GO:0072686">
    <property type="term" value="C:mitotic spindle"/>
    <property type="evidence" value="ECO:0007669"/>
    <property type="project" value="TreeGrafter"/>
</dbReference>
<keyword evidence="7" id="KW-1185">Reference proteome</keyword>
<name>A0AAJ7U4Y6_PETMA</name>
<evidence type="ECO:0000256" key="2">
    <source>
        <dbReference type="ARBA" id="ARBA00023054"/>
    </source>
</evidence>
<proteinExistence type="inferred from homology"/>
<accession>A0AAJ7U4Y6</accession>
<dbReference type="Pfam" id="PF07160">
    <property type="entry name" value="SKA1"/>
    <property type="match status" value="1"/>
</dbReference>
<keyword evidence="2 5" id="KW-0175">Coiled coil</keyword>
<dbReference type="AlphaFoldDB" id="A0AAJ7U4Y6"/>
<dbReference type="PANTHER" id="PTHR28573:SF1">
    <property type="entry name" value="SPINDLE AND KINETOCHORE-ASSOCIATED PROTEIN 1"/>
    <property type="match status" value="1"/>
</dbReference>